<evidence type="ECO:0000256" key="6">
    <source>
        <dbReference type="ARBA" id="ARBA00022842"/>
    </source>
</evidence>
<proteinExistence type="inferred from homology"/>
<dbReference type="PROSITE" id="PS01032">
    <property type="entry name" value="PPM_1"/>
    <property type="match status" value="1"/>
</dbReference>
<dbReference type="Pfam" id="PF00481">
    <property type="entry name" value="PP2C"/>
    <property type="match status" value="1"/>
</dbReference>
<dbReference type="EMBL" id="ABEU02000014">
    <property type="status" value="NOT_ANNOTATED_CDS"/>
    <property type="molecule type" value="Genomic_DNA"/>
</dbReference>
<feature type="domain" description="PPM-type phosphatase" evidence="10">
    <location>
        <begin position="137"/>
        <end position="460"/>
    </location>
</feature>
<keyword evidence="6" id="KW-0460">Magnesium</keyword>
<keyword evidence="8" id="KW-0464">Manganese</keyword>
<evidence type="ECO:0000259" key="10">
    <source>
        <dbReference type="PROSITE" id="PS51746"/>
    </source>
</evidence>
<dbReference type="FunCoup" id="A0A7I4AN82">
    <property type="interactions" value="1121"/>
</dbReference>
<dbReference type="InterPro" id="IPR001932">
    <property type="entry name" value="PPM-type_phosphatase-like_dom"/>
</dbReference>
<gene>
    <name evidence="11" type="primary">LOC112291490</name>
</gene>
<comment type="similarity">
    <text evidence="9">Belongs to the PP2C family.</text>
</comment>
<accession>A0A7I4AN82</accession>
<evidence type="ECO:0000313" key="11">
    <source>
        <dbReference type="EnsemblPlants" id="Pp3c14_14460V3.3"/>
    </source>
</evidence>
<comment type="cofactor">
    <cofactor evidence="1">
        <name>Mn(2+)</name>
        <dbReference type="ChEBI" id="CHEBI:29035"/>
    </cofactor>
</comment>
<dbReference type="SUPFAM" id="SSF81606">
    <property type="entry name" value="PP2C-like"/>
    <property type="match status" value="1"/>
</dbReference>
<dbReference type="InterPro" id="IPR000222">
    <property type="entry name" value="PP2C_BS"/>
</dbReference>
<reference evidence="11" key="3">
    <citation type="submission" date="2020-12" db="UniProtKB">
        <authorList>
            <consortium name="EnsemblPlants"/>
        </authorList>
    </citation>
    <scope>IDENTIFICATION</scope>
</reference>
<reference evidence="11 12" key="1">
    <citation type="journal article" date="2008" name="Science">
        <title>The Physcomitrella genome reveals evolutionary insights into the conquest of land by plants.</title>
        <authorList>
            <person name="Rensing S."/>
            <person name="Lang D."/>
            <person name="Zimmer A."/>
            <person name="Terry A."/>
            <person name="Salamov A."/>
            <person name="Shapiro H."/>
            <person name="Nishiyama T."/>
            <person name="Perroud P.-F."/>
            <person name="Lindquist E."/>
            <person name="Kamisugi Y."/>
            <person name="Tanahashi T."/>
            <person name="Sakakibara K."/>
            <person name="Fujita T."/>
            <person name="Oishi K."/>
            <person name="Shin-I T."/>
            <person name="Kuroki Y."/>
            <person name="Toyoda A."/>
            <person name="Suzuki Y."/>
            <person name="Hashimoto A."/>
            <person name="Yamaguchi K."/>
            <person name="Sugano A."/>
            <person name="Kohara Y."/>
            <person name="Fujiyama A."/>
            <person name="Anterola A."/>
            <person name="Aoki S."/>
            <person name="Ashton N."/>
            <person name="Barbazuk W.B."/>
            <person name="Barker E."/>
            <person name="Bennetzen J."/>
            <person name="Bezanilla M."/>
            <person name="Blankenship R."/>
            <person name="Cho S.H."/>
            <person name="Dutcher S."/>
            <person name="Estelle M."/>
            <person name="Fawcett J.A."/>
            <person name="Gundlach H."/>
            <person name="Hanada K."/>
            <person name="Heyl A."/>
            <person name="Hicks K.A."/>
            <person name="Hugh J."/>
            <person name="Lohr M."/>
            <person name="Mayer K."/>
            <person name="Melkozernov A."/>
            <person name="Murata T."/>
            <person name="Nelson D."/>
            <person name="Pils B."/>
            <person name="Prigge M."/>
            <person name="Reiss B."/>
            <person name="Renner T."/>
            <person name="Rombauts S."/>
            <person name="Rushton P."/>
            <person name="Sanderfoot A."/>
            <person name="Schween G."/>
            <person name="Shiu S.-H."/>
            <person name="Stueber K."/>
            <person name="Theodoulou F.L."/>
            <person name="Tu H."/>
            <person name="Van de Peer Y."/>
            <person name="Verrier P.J."/>
            <person name="Waters E."/>
            <person name="Wood A."/>
            <person name="Yang L."/>
            <person name="Cove D."/>
            <person name="Cuming A."/>
            <person name="Hasebe M."/>
            <person name="Lucas S."/>
            <person name="Mishler D.B."/>
            <person name="Reski R."/>
            <person name="Grigoriev I."/>
            <person name="Quatrano R.S."/>
            <person name="Boore J.L."/>
        </authorList>
    </citation>
    <scope>NUCLEOTIDE SEQUENCE [LARGE SCALE GENOMIC DNA]</scope>
    <source>
        <strain evidence="11 12">cv. Gransden 2004</strain>
    </source>
</reference>
<dbReference type="Gramene" id="Pp3c14_14460V3.3">
    <property type="protein sequence ID" value="Pp3c14_14460V3.3"/>
    <property type="gene ID" value="Pp3c14_14460"/>
</dbReference>
<name>A0A7I4AN82_PHYPA</name>
<evidence type="ECO:0000256" key="3">
    <source>
        <dbReference type="ARBA" id="ARBA00013081"/>
    </source>
</evidence>
<dbReference type="EnsemblPlants" id="Pp3c14_14460V3.3">
    <property type="protein sequence ID" value="Pp3c14_14460V3.3"/>
    <property type="gene ID" value="Pp3c14_14460"/>
</dbReference>
<evidence type="ECO:0000313" key="12">
    <source>
        <dbReference type="Proteomes" id="UP000006727"/>
    </source>
</evidence>
<keyword evidence="4" id="KW-0479">Metal-binding</keyword>
<evidence type="ECO:0000256" key="9">
    <source>
        <dbReference type="RuleBase" id="RU003465"/>
    </source>
</evidence>
<keyword evidence="12" id="KW-1185">Reference proteome</keyword>
<dbReference type="PROSITE" id="PS51746">
    <property type="entry name" value="PPM_2"/>
    <property type="match status" value="1"/>
</dbReference>
<dbReference type="GO" id="GO:0004722">
    <property type="term" value="F:protein serine/threonine phosphatase activity"/>
    <property type="evidence" value="ECO:0000318"/>
    <property type="project" value="GO_Central"/>
</dbReference>
<dbReference type="PANTHER" id="PTHR13832">
    <property type="entry name" value="PROTEIN PHOSPHATASE 2C"/>
    <property type="match status" value="1"/>
</dbReference>
<evidence type="ECO:0000256" key="1">
    <source>
        <dbReference type="ARBA" id="ARBA00001936"/>
    </source>
</evidence>
<dbReference type="Proteomes" id="UP000006727">
    <property type="component" value="Chromosome 14"/>
</dbReference>
<dbReference type="Gene3D" id="3.60.40.10">
    <property type="entry name" value="PPM-type phosphatase domain"/>
    <property type="match status" value="1"/>
</dbReference>
<dbReference type="GO" id="GO:0007165">
    <property type="term" value="P:signal transduction"/>
    <property type="evidence" value="ECO:0000318"/>
    <property type="project" value="GO_Central"/>
</dbReference>
<evidence type="ECO:0000256" key="4">
    <source>
        <dbReference type="ARBA" id="ARBA00022723"/>
    </source>
</evidence>
<dbReference type="InParanoid" id="A0A7I4AN82"/>
<evidence type="ECO:0000256" key="5">
    <source>
        <dbReference type="ARBA" id="ARBA00022801"/>
    </source>
</evidence>
<evidence type="ECO:0000256" key="2">
    <source>
        <dbReference type="ARBA" id="ARBA00001946"/>
    </source>
</evidence>
<keyword evidence="7 9" id="KW-0904">Protein phosphatase</keyword>
<dbReference type="AlphaFoldDB" id="A0A7I4AN82"/>
<dbReference type="GO" id="GO:0046872">
    <property type="term" value="F:metal ion binding"/>
    <property type="evidence" value="ECO:0007669"/>
    <property type="project" value="UniProtKB-KW"/>
</dbReference>
<dbReference type="InterPro" id="IPR015655">
    <property type="entry name" value="PP2C"/>
</dbReference>
<dbReference type="SMART" id="SM00332">
    <property type="entry name" value="PP2Cc"/>
    <property type="match status" value="1"/>
</dbReference>
<sequence>MFGCVAKFMELRQGSYCNRGMRSLSLGAGSVVAQTEMATVMDFARPGSHLLRHECLSSSHATSCSSCVFHRLSCTAGCLPNSVTVAGPSSSWTSLATQLVVVPIGPALKSKMSQAGRARAASGSVQQEEIASVGTMTVGQCAVQGLREEMEDEIAVVVDGPNGFSYAAIFDGHAGVFSAKFLRDELYKECLKALKGGGLLKSDDLHEAEEAISRAFLQTDKRLISRLEKSKKIEEAESGSTATVLFVRSNRFVVAHVGDSRAVLSRNGIAQNLTSDHRPFGRDKKSFLEIKRIQEAGGWVSHGRVCGTLSVSRAFGDIPFKTQKQKYVNLKQQPCPCVLREGSLPDGHFHVQEILIRMLDSGVAEKRWTQSFANGRTKNISGEWLIAKPDTSSMLVQEEVDFIILGSDGLWDSLNSAEAVNFVRKGLREHGDVQRASEEIAQEALNRGGQDNVSVIIVDLGRSKVDPVSVEAPSWKFW</sequence>
<dbReference type="RefSeq" id="XP_024394745.1">
    <property type="nucleotide sequence ID" value="XM_024538977.2"/>
</dbReference>
<dbReference type="CDD" id="cd00143">
    <property type="entry name" value="PP2Cc"/>
    <property type="match status" value="1"/>
</dbReference>
<organism evidence="11 12">
    <name type="scientific">Physcomitrium patens</name>
    <name type="common">Spreading-leaved earth moss</name>
    <name type="synonym">Physcomitrella patens</name>
    <dbReference type="NCBI Taxonomy" id="3218"/>
    <lineage>
        <taxon>Eukaryota</taxon>
        <taxon>Viridiplantae</taxon>
        <taxon>Streptophyta</taxon>
        <taxon>Embryophyta</taxon>
        <taxon>Bryophyta</taxon>
        <taxon>Bryophytina</taxon>
        <taxon>Bryopsida</taxon>
        <taxon>Funariidae</taxon>
        <taxon>Funariales</taxon>
        <taxon>Funariaceae</taxon>
        <taxon>Physcomitrium</taxon>
    </lineage>
</organism>
<reference evidence="11 12" key="2">
    <citation type="journal article" date="2018" name="Plant J.">
        <title>The Physcomitrella patens chromosome-scale assembly reveals moss genome structure and evolution.</title>
        <authorList>
            <person name="Lang D."/>
            <person name="Ullrich K.K."/>
            <person name="Murat F."/>
            <person name="Fuchs J."/>
            <person name="Jenkins J."/>
            <person name="Haas F.B."/>
            <person name="Piednoel M."/>
            <person name="Gundlach H."/>
            <person name="Van Bel M."/>
            <person name="Meyberg R."/>
            <person name="Vives C."/>
            <person name="Morata J."/>
            <person name="Symeonidi A."/>
            <person name="Hiss M."/>
            <person name="Muchero W."/>
            <person name="Kamisugi Y."/>
            <person name="Saleh O."/>
            <person name="Blanc G."/>
            <person name="Decker E.L."/>
            <person name="van Gessel N."/>
            <person name="Grimwood J."/>
            <person name="Hayes R.D."/>
            <person name="Graham S.W."/>
            <person name="Gunter L.E."/>
            <person name="McDaniel S.F."/>
            <person name="Hoernstein S.N.W."/>
            <person name="Larsson A."/>
            <person name="Li F.W."/>
            <person name="Perroud P.F."/>
            <person name="Phillips J."/>
            <person name="Ranjan P."/>
            <person name="Rokshar D.S."/>
            <person name="Rothfels C.J."/>
            <person name="Schneider L."/>
            <person name="Shu S."/>
            <person name="Stevenson D.W."/>
            <person name="Thummler F."/>
            <person name="Tillich M."/>
            <person name="Villarreal Aguilar J.C."/>
            <person name="Widiez T."/>
            <person name="Wong G.K."/>
            <person name="Wymore A."/>
            <person name="Zhang Y."/>
            <person name="Zimmer A.D."/>
            <person name="Quatrano R.S."/>
            <person name="Mayer K.F.X."/>
            <person name="Goodstein D."/>
            <person name="Casacuberta J.M."/>
            <person name="Vandepoele K."/>
            <person name="Reski R."/>
            <person name="Cuming A.C."/>
            <person name="Tuskan G.A."/>
            <person name="Maumus F."/>
            <person name="Salse J."/>
            <person name="Schmutz J."/>
            <person name="Rensing S.A."/>
        </authorList>
    </citation>
    <scope>NUCLEOTIDE SEQUENCE [LARGE SCALE GENOMIC DNA]</scope>
    <source>
        <strain evidence="11 12">cv. Gransden 2004</strain>
    </source>
</reference>
<dbReference type="InterPro" id="IPR036457">
    <property type="entry name" value="PPM-type-like_dom_sf"/>
</dbReference>
<protein>
    <recommendedName>
        <fullName evidence="3">protein-serine/threonine phosphatase</fullName>
        <ecNumber evidence="3">3.1.3.16</ecNumber>
    </recommendedName>
</protein>
<dbReference type="GeneID" id="112291490"/>
<comment type="cofactor">
    <cofactor evidence="2">
        <name>Mg(2+)</name>
        <dbReference type="ChEBI" id="CHEBI:18420"/>
    </cofactor>
</comment>
<dbReference type="PANTHER" id="PTHR13832:SF589">
    <property type="entry name" value="[PYRUVATE DEHYDROGENASE [ACETYL-TRANSFERRING]]-PHOSPHATASE 2, MITOCHONDRIAL"/>
    <property type="match status" value="1"/>
</dbReference>
<dbReference type="EC" id="3.1.3.16" evidence="3"/>
<evidence type="ECO:0000256" key="7">
    <source>
        <dbReference type="ARBA" id="ARBA00022912"/>
    </source>
</evidence>
<keyword evidence="5 9" id="KW-0378">Hydrolase</keyword>
<evidence type="ECO:0000256" key="8">
    <source>
        <dbReference type="ARBA" id="ARBA00023211"/>
    </source>
</evidence>